<keyword evidence="4" id="KW-1185">Reference proteome</keyword>
<evidence type="ECO:0000256" key="1">
    <source>
        <dbReference type="SAM" id="MobiDB-lite"/>
    </source>
</evidence>
<evidence type="ECO:0000259" key="2">
    <source>
        <dbReference type="Pfam" id="PF03033"/>
    </source>
</evidence>
<dbReference type="Gene3D" id="3.40.50.2000">
    <property type="entry name" value="Glycogen Phosphorylase B"/>
    <property type="match status" value="1"/>
</dbReference>
<dbReference type="OrthoDB" id="5835829at2759"/>
<dbReference type="InterPro" id="IPR050426">
    <property type="entry name" value="Glycosyltransferase_28"/>
</dbReference>
<protein>
    <recommendedName>
        <fullName evidence="2">Glycosyltransferase family 28 N-terminal domain-containing protein</fullName>
    </recommendedName>
</protein>
<reference evidence="3 4" key="1">
    <citation type="submission" date="2017-12" db="EMBL/GenBank/DDBJ databases">
        <title>Comparative genomics of Botrytis spp.</title>
        <authorList>
            <person name="Valero-Jimenez C.A."/>
            <person name="Tapia P."/>
            <person name="Veloso J."/>
            <person name="Silva-Moreno E."/>
            <person name="Staats M."/>
            <person name="Valdes J.H."/>
            <person name="Van Kan J.A.L."/>
        </authorList>
    </citation>
    <scope>NUCLEOTIDE SEQUENCE [LARGE SCALE GENOMIC DNA]</scope>
    <source>
        <strain evidence="3 4">MUCL11595</strain>
    </source>
</reference>
<dbReference type="EMBL" id="PQXN01000976">
    <property type="protein sequence ID" value="TGO43730.1"/>
    <property type="molecule type" value="Genomic_DNA"/>
</dbReference>
<dbReference type="Pfam" id="PF03033">
    <property type="entry name" value="Glyco_transf_28"/>
    <property type="match status" value="1"/>
</dbReference>
<evidence type="ECO:0000313" key="4">
    <source>
        <dbReference type="Proteomes" id="UP000297527"/>
    </source>
</evidence>
<feature type="compositionally biased region" description="Basic and acidic residues" evidence="1">
    <location>
        <begin position="1"/>
        <end position="13"/>
    </location>
</feature>
<dbReference type="PANTHER" id="PTHR48050:SF27">
    <property type="entry name" value="GLUCOSYLTRANSFERASE, PUTATIVE (AFU_ORTHOLOGUE AFUA_7G04880)-RELATED"/>
    <property type="match status" value="1"/>
</dbReference>
<evidence type="ECO:0000313" key="3">
    <source>
        <dbReference type="EMBL" id="TGO43730.1"/>
    </source>
</evidence>
<gene>
    <name evidence="3" type="ORF">BCON_0978g00020</name>
</gene>
<dbReference type="Proteomes" id="UP000297527">
    <property type="component" value="Unassembled WGS sequence"/>
</dbReference>
<sequence length="101" mass="11452">MADSKLFGHEHNQADPPPSYGEATLCDDSLFFQRTKARGKSLHDMPSSTMDENRPWPVKLNIVIQIVESRGDVQPFIALGNELQKHGHRVRIATHDQFEDV</sequence>
<feature type="domain" description="Glycosyltransferase family 28 N-terminal" evidence="2">
    <location>
        <begin position="66"/>
        <end position="100"/>
    </location>
</feature>
<name>A0A4Z1HAG4_9HELO</name>
<dbReference type="AlphaFoldDB" id="A0A4Z1HAG4"/>
<feature type="region of interest" description="Disordered" evidence="1">
    <location>
        <begin position="1"/>
        <end position="21"/>
    </location>
</feature>
<organism evidence="3 4">
    <name type="scientific">Botryotinia convoluta</name>
    <dbReference type="NCBI Taxonomy" id="54673"/>
    <lineage>
        <taxon>Eukaryota</taxon>
        <taxon>Fungi</taxon>
        <taxon>Dikarya</taxon>
        <taxon>Ascomycota</taxon>
        <taxon>Pezizomycotina</taxon>
        <taxon>Leotiomycetes</taxon>
        <taxon>Helotiales</taxon>
        <taxon>Sclerotiniaceae</taxon>
        <taxon>Botryotinia</taxon>
    </lineage>
</organism>
<accession>A0A4Z1HAG4</accession>
<dbReference type="PANTHER" id="PTHR48050">
    <property type="entry name" value="STEROL 3-BETA-GLUCOSYLTRANSFERASE"/>
    <property type="match status" value="1"/>
</dbReference>
<dbReference type="InterPro" id="IPR004276">
    <property type="entry name" value="GlycoTrans_28_N"/>
</dbReference>
<comment type="caution">
    <text evidence="3">The sequence shown here is derived from an EMBL/GenBank/DDBJ whole genome shotgun (WGS) entry which is preliminary data.</text>
</comment>
<dbReference type="GO" id="GO:0016758">
    <property type="term" value="F:hexosyltransferase activity"/>
    <property type="evidence" value="ECO:0007669"/>
    <property type="project" value="InterPro"/>
</dbReference>
<dbReference type="SUPFAM" id="SSF53756">
    <property type="entry name" value="UDP-Glycosyltransferase/glycogen phosphorylase"/>
    <property type="match status" value="1"/>
</dbReference>
<dbReference type="GO" id="GO:0005975">
    <property type="term" value="P:carbohydrate metabolic process"/>
    <property type="evidence" value="ECO:0007669"/>
    <property type="project" value="InterPro"/>
</dbReference>
<proteinExistence type="predicted"/>